<evidence type="ECO:0000313" key="4">
    <source>
        <dbReference type="Proteomes" id="UP000234484"/>
    </source>
</evidence>
<evidence type="ECO:0000313" key="1">
    <source>
        <dbReference type="EMBL" id="ELY72250.1"/>
    </source>
</evidence>
<name>L9YDX2_NATGS</name>
<reference evidence="2 4" key="2">
    <citation type="submission" date="2017-12" db="EMBL/GenBank/DDBJ databases">
        <title>The characterization of oligonucleotides binding to NgAgo.</title>
        <authorList>
            <person name="Jiang L."/>
            <person name="He B."/>
            <person name="Kang J."/>
            <person name="Yu M."/>
            <person name="Li N."/>
            <person name="Fang Y."/>
            <person name="Tang Z."/>
            <person name="Wu P."/>
            <person name="Yao P."/>
            <person name="Huang J."/>
        </authorList>
    </citation>
    <scope>NUCLEOTIDE SEQUENCE [LARGE SCALE GENOMIC DNA]</scope>
    <source>
        <strain evidence="2 4">SP2</strain>
        <tissue evidence="2">Freeze-dried powder thallus</tissue>
    </source>
</reference>
<sequence>MLSVQSERDTLNIGPGQRSSVFYDPQKILNDGVYFETKYGLSSKISHLFVVSIIKKRTYDSFDSLHDM</sequence>
<gene>
    <name evidence="1" type="ORF">C490_04002</name>
    <name evidence="2" type="ORF">CYV19_02920</name>
</gene>
<reference evidence="1 3" key="1">
    <citation type="journal article" date="2014" name="PLoS Genet.">
        <title>Phylogenetically driven sequencing of extremely halophilic archaea reveals strategies for static and dynamic osmo-response.</title>
        <authorList>
            <person name="Becker E.A."/>
            <person name="Seitzer P.M."/>
            <person name="Tritt A."/>
            <person name="Larsen D."/>
            <person name="Krusor M."/>
            <person name="Yao A.I."/>
            <person name="Wu D."/>
            <person name="Madern D."/>
            <person name="Eisen J.A."/>
            <person name="Darling A.E."/>
            <person name="Facciotti M.T."/>
        </authorList>
    </citation>
    <scope>NUCLEOTIDE SEQUENCE [LARGE SCALE GENOMIC DNA]</scope>
    <source>
        <strain evidence="1 3">SP2</strain>
    </source>
</reference>
<dbReference type="Proteomes" id="UP000234484">
    <property type="component" value="Unassembled WGS sequence"/>
</dbReference>
<dbReference type="AlphaFoldDB" id="L9YDX2"/>
<organism evidence="1 3">
    <name type="scientific">Natronobacterium gregoryi (strain ATCC 43098 / DSM 3393 / CCM 3738 / CIP 104747 / IAM 13177 / JCM 8860 / NBRC 102187 / NCIMB 2189 / SP2)</name>
    <dbReference type="NCBI Taxonomy" id="797304"/>
    <lineage>
        <taxon>Archaea</taxon>
        <taxon>Methanobacteriati</taxon>
        <taxon>Methanobacteriota</taxon>
        <taxon>Stenosarchaea group</taxon>
        <taxon>Halobacteria</taxon>
        <taxon>Halobacteriales</taxon>
        <taxon>Natrialbaceae</taxon>
        <taxon>Natronobacterium</taxon>
    </lineage>
</organism>
<comment type="caution">
    <text evidence="1">The sequence shown here is derived from an EMBL/GenBank/DDBJ whole genome shotgun (WGS) entry which is preliminary data.</text>
</comment>
<evidence type="ECO:0000313" key="2">
    <source>
        <dbReference type="EMBL" id="PLK21799.1"/>
    </source>
</evidence>
<protein>
    <submittedName>
        <fullName evidence="1">Uncharacterized protein</fullName>
    </submittedName>
</protein>
<dbReference type="EMBL" id="PKKI01000005">
    <property type="protein sequence ID" value="PLK21799.1"/>
    <property type="molecule type" value="Genomic_DNA"/>
</dbReference>
<proteinExistence type="predicted"/>
<dbReference type="EMBL" id="AOIC01000028">
    <property type="protein sequence ID" value="ELY72250.1"/>
    <property type="molecule type" value="Genomic_DNA"/>
</dbReference>
<accession>L9YDX2</accession>
<dbReference type="Proteomes" id="UP000011613">
    <property type="component" value="Unassembled WGS sequence"/>
</dbReference>
<evidence type="ECO:0000313" key="3">
    <source>
        <dbReference type="Proteomes" id="UP000011613"/>
    </source>
</evidence>